<dbReference type="STRING" id="1193182.BN11_50055"/>
<organism evidence="1 2">
    <name type="scientific">Nostocoides australiense Ben110</name>
    <dbReference type="NCBI Taxonomy" id="1193182"/>
    <lineage>
        <taxon>Bacteria</taxon>
        <taxon>Bacillati</taxon>
        <taxon>Actinomycetota</taxon>
        <taxon>Actinomycetes</taxon>
        <taxon>Micrococcales</taxon>
        <taxon>Intrasporangiaceae</taxon>
        <taxon>Nostocoides</taxon>
    </lineage>
</organism>
<sequence>MRMYRDRLAEGADSKLGARRHVGALLDLNPATLRNWIEDEERRDGTRAPIATVRGIDSDEVRALKKRVAELERANDILRTSAAFSLRRSSTADSSDRGLYRRLSGSVRRPCRSVPC</sequence>
<evidence type="ECO:0000313" key="1">
    <source>
        <dbReference type="EMBL" id="CCH75034.1"/>
    </source>
</evidence>
<dbReference type="InterPro" id="IPR009057">
    <property type="entry name" value="Homeodomain-like_sf"/>
</dbReference>
<dbReference type="EMBL" id="CAJA01000445">
    <property type="protein sequence ID" value="CCH75034.1"/>
    <property type="molecule type" value="Genomic_DNA"/>
</dbReference>
<proteinExistence type="predicted"/>
<dbReference type="Gene3D" id="1.10.10.10">
    <property type="entry name" value="Winged helix-like DNA-binding domain superfamily/Winged helix DNA-binding domain"/>
    <property type="match status" value="1"/>
</dbReference>
<dbReference type="Proteomes" id="UP000035763">
    <property type="component" value="Unassembled WGS sequence"/>
</dbReference>
<accession>W6K4H7</accession>
<evidence type="ECO:0008006" key="3">
    <source>
        <dbReference type="Google" id="ProtNLM"/>
    </source>
</evidence>
<dbReference type="InterPro" id="IPR036388">
    <property type="entry name" value="WH-like_DNA-bd_sf"/>
</dbReference>
<evidence type="ECO:0000313" key="2">
    <source>
        <dbReference type="Proteomes" id="UP000035763"/>
    </source>
</evidence>
<name>W6K4H7_9MICO</name>
<comment type="caution">
    <text evidence="1">The sequence shown here is derived from an EMBL/GenBank/DDBJ whole genome shotgun (WGS) entry which is preliminary data.</text>
</comment>
<dbReference type="SUPFAM" id="SSF46689">
    <property type="entry name" value="Homeodomain-like"/>
    <property type="match status" value="1"/>
</dbReference>
<reference evidence="1 2" key="1">
    <citation type="journal article" date="2013" name="ISME J.">
        <title>A metabolic model for members of the genus Tetrasphaera involved in enhanced biological phosphorus removal.</title>
        <authorList>
            <person name="Kristiansen R."/>
            <person name="Nguyen H.T.T."/>
            <person name="Saunders A.M."/>
            <person name="Nielsen J.L."/>
            <person name="Wimmer R."/>
            <person name="Le V.Q."/>
            <person name="McIlroy S.J."/>
            <person name="Petrovski S."/>
            <person name="Seviour R.J."/>
            <person name="Calteau A."/>
            <person name="Nielsen K.L."/>
            <person name="Nielsen P.H."/>
        </authorList>
    </citation>
    <scope>NUCLEOTIDE SEQUENCE [LARGE SCALE GENOMIC DNA]</scope>
    <source>
        <strain evidence="1 2">Ben110</strain>
    </source>
</reference>
<protein>
    <recommendedName>
        <fullName evidence="3">Transposase</fullName>
    </recommendedName>
</protein>
<keyword evidence="2" id="KW-1185">Reference proteome</keyword>
<dbReference type="AlphaFoldDB" id="W6K4H7"/>
<gene>
    <name evidence="1" type="ORF">BN11_50055</name>
</gene>